<dbReference type="GO" id="GO:0003899">
    <property type="term" value="F:DNA-directed RNA polymerase activity"/>
    <property type="evidence" value="ECO:0007669"/>
    <property type="project" value="UniProtKB-EC"/>
</dbReference>
<dbReference type="Pfam" id="PF14700">
    <property type="entry name" value="RPOL_N"/>
    <property type="match status" value="1"/>
</dbReference>
<dbReference type="InterPro" id="IPR029262">
    <property type="entry name" value="RPOL_N"/>
</dbReference>
<evidence type="ECO:0000256" key="5">
    <source>
        <dbReference type="ARBA" id="ARBA00022695"/>
    </source>
</evidence>
<dbReference type="InterPro" id="IPR043502">
    <property type="entry name" value="DNA/RNA_pol_sf"/>
</dbReference>
<dbReference type="FunFam" id="1.10.287.280:FF:000001">
    <property type="entry name" value="DNA-directed RNA polymerase"/>
    <property type="match status" value="1"/>
</dbReference>
<name>A0AAV4J0A9_9GAST</name>
<dbReference type="Pfam" id="PF00940">
    <property type="entry name" value="RNA_pol"/>
    <property type="match status" value="1"/>
</dbReference>
<feature type="coiled-coil region" evidence="11">
    <location>
        <begin position="82"/>
        <end position="109"/>
    </location>
</feature>
<dbReference type="SMART" id="SM01311">
    <property type="entry name" value="RPOL_N"/>
    <property type="match status" value="1"/>
</dbReference>
<keyword evidence="11" id="KW-0175">Coiled coil</keyword>
<evidence type="ECO:0000256" key="10">
    <source>
        <dbReference type="RuleBase" id="RU003805"/>
    </source>
</evidence>
<dbReference type="InterPro" id="IPR011990">
    <property type="entry name" value="TPR-like_helical_dom_sf"/>
</dbReference>
<evidence type="ECO:0000256" key="9">
    <source>
        <dbReference type="PROSITE-ProRule" id="PRU00708"/>
    </source>
</evidence>
<feature type="domain" description="DNA-directed RNA polymerase N-terminal" evidence="13">
    <location>
        <begin position="630"/>
        <end position="889"/>
    </location>
</feature>
<evidence type="ECO:0000256" key="11">
    <source>
        <dbReference type="SAM" id="Coils"/>
    </source>
</evidence>
<dbReference type="SUPFAM" id="SSF56672">
    <property type="entry name" value="DNA/RNA polymerases"/>
    <property type="match status" value="1"/>
</dbReference>
<keyword evidence="7 10" id="KW-0804">Transcription</keyword>
<dbReference type="Gene3D" id="1.10.150.20">
    <property type="entry name" value="5' to 3' exonuclease, C-terminal subdomain"/>
    <property type="match status" value="1"/>
</dbReference>
<dbReference type="InterPro" id="IPR037159">
    <property type="entry name" value="RNA_POL_N_sf"/>
</dbReference>
<feature type="repeat" description="PPR" evidence="9">
    <location>
        <begin position="485"/>
        <end position="519"/>
    </location>
</feature>
<dbReference type="InterPro" id="IPR002092">
    <property type="entry name" value="DNA-dir_Rpol_phage-type"/>
</dbReference>
<dbReference type="Gene3D" id="1.25.40.10">
    <property type="entry name" value="Tetratricopeptide repeat domain"/>
    <property type="match status" value="1"/>
</dbReference>
<dbReference type="GO" id="GO:0034245">
    <property type="term" value="C:mitochondrial DNA-directed RNA polymerase complex"/>
    <property type="evidence" value="ECO:0007669"/>
    <property type="project" value="TreeGrafter"/>
</dbReference>
<evidence type="ECO:0000256" key="3">
    <source>
        <dbReference type="ARBA" id="ARBA00022478"/>
    </source>
</evidence>
<dbReference type="InterPro" id="IPR046950">
    <property type="entry name" value="DNA-dir_Rpol_C_phage-type"/>
</dbReference>
<comment type="similarity">
    <text evidence="1 10">Belongs to the phage and mitochondrial RNA polymerase family.</text>
</comment>
<evidence type="ECO:0000256" key="6">
    <source>
        <dbReference type="ARBA" id="ARBA00022946"/>
    </source>
</evidence>
<dbReference type="EMBL" id="BMAT01013516">
    <property type="protein sequence ID" value="GFS14427.1"/>
    <property type="molecule type" value="Genomic_DNA"/>
</dbReference>
<evidence type="ECO:0000256" key="7">
    <source>
        <dbReference type="ARBA" id="ARBA00023163"/>
    </source>
</evidence>
<evidence type="ECO:0000256" key="4">
    <source>
        <dbReference type="ARBA" id="ARBA00022679"/>
    </source>
</evidence>
<comment type="caution">
    <text evidence="14">The sequence shown here is derived from an EMBL/GenBank/DDBJ whole genome shotgun (WGS) entry which is preliminary data.</text>
</comment>
<dbReference type="EC" id="2.7.7.6" evidence="2 10"/>
<dbReference type="PANTHER" id="PTHR10102">
    <property type="entry name" value="DNA-DIRECTED RNA POLYMERASE, MITOCHONDRIAL"/>
    <property type="match status" value="1"/>
</dbReference>
<keyword evidence="3 10" id="KW-0240">DNA-directed RNA polymerase</keyword>
<dbReference type="Gene3D" id="1.10.287.280">
    <property type="match status" value="1"/>
</dbReference>
<feature type="region of interest" description="Disordered" evidence="12">
    <location>
        <begin position="393"/>
        <end position="412"/>
    </location>
</feature>
<keyword evidence="6" id="KW-0809">Transit peptide</keyword>
<comment type="catalytic activity">
    <reaction evidence="8 10">
        <text>RNA(n) + a ribonucleoside 5'-triphosphate = RNA(n+1) + diphosphate</text>
        <dbReference type="Rhea" id="RHEA:21248"/>
        <dbReference type="Rhea" id="RHEA-COMP:14527"/>
        <dbReference type="Rhea" id="RHEA-COMP:17342"/>
        <dbReference type="ChEBI" id="CHEBI:33019"/>
        <dbReference type="ChEBI" id="CHEBI:61557"/>
        <dbReference type="ChEBI" id="CHEBI:140395"/>
        <dbReference type="EC" id="2.7.7.6"/>
    </reaction>
</comment>
<gene>
    <name evidence="14" type="ORF">ElyMa_006746200</name>
</gene>
<proteinExistence type="inferred from homology"/>
<keyword evidence="15" id="KW-1185">Reference proteome</keyword>
<evidence type="ECO:0000313" key="14">
    <source>
        <dbReference type="EMBL" id="GFS14427.1"/>
    </source>
</evidence>
<keyword evidence="5 10" id="KW-0548">Nucleotidyltransferase</keyword>
<evidence type="ECO:0000256" key="12">
    <source>
        <dbReference type="SAM" id="MobiDB-lite"/>
    </source>
</evidence>
<dbReference type="Gene3D" id="1.10.1320.10">
    <property type="entry name" value="DNA-directed RNA polymerase, N-terminal domain"/>
    <property type="match status" value="1"/>
</dbReference>
<protein>
    <recommendedName>
        <fullName evidence="2 10">DNA-directed RNA polymerase</fullName>
        <ecNumber evidence="2 10">2.7.7.6</ecNumber>
    </recommendedName>
</protein>
<evidence type="ECO:0000313" key="15">
    <source>
        <dbReference type="Proteomes" id="UP000762676"/>
    </source>
</evidence>
<organism evidence="14 15">
    <name type="scientific">Elysia marginata</name>
    <dbReference type="NCBI Taxonomy" id="1093978"/>
    <lineage>
        <taxon>Eukaryota</taxon>
        <taxon>Metazoa</taxon>
        <taxon>Spiralia</taxon>
        <taxon>Lophotrochozoa</taxon>
        <taxon>Mollusca</taxon>
        <taxon>Gastropoda</taxon>
        <taxon>Heterobranchia</taxon>
        <taxon>Euthyneura</taxon>
        <taxon>Panpulmonata</taxon>
        <taxon>Sacoglossa</taxon>
        <taxon>Placobranchoidea</taxon>
        <taxon>Plakobranchidae</taxon>
        <taxon>Elysia</taxon>
    </lineage>
</organism>
<dbReference type="InterPro" id="IPR002885">
    <property type="entry name" value="PPR_rpt"/>
</dbReference>
<feature type="compositionally biased region" description="Basic residues" evidence="12">
    <location>
        <begin position="400"/>
        <end position="412"/>
    </location>
</feature>
<dbReference type="GO" id="GO:0006390">
    <property type="term" value="P:mitochondrial transcription"/>
    <property type="evidence" value="ECO:0007669"/>
    <property type="project" value="TreeGrafter"/>
</dbReference>
<sequence>MSYLRLSTTRLPRVLLARPVLALGFGRNMTKTLSKKSQMEQHHNLFGHSRCTLLLNGSTGFIAEQHTASAKPIMTKSLLKWKKRKRKSKAQQQKEMENLQRDLVKLLTKRAIQVVRNKSLLNAHREVVTCHAFDHQSLHDYQKDYTLVDGSPTSMEMIEQPCNTREHKSYYVAQAVEAKLSHMTKQTTDSRDKTVVLGKALSNNQIENFWSAKDPGSHVSRIGLTQEQLSLIQKNSITYSDIFHTPSFKLNSKSSGFNQDFLSAFENFSSELSVLKNETLHNHIPEWDAEVYSLENHYDSTSFPSNTTALVKAPFAVKPQPKNLVTKEKDFQRNSNPSQVESFDESGNYVFFSEDLESQNSSKWSPMLNGVPSLFVHDPIDRLDDRIQDSLEHEFSQPKSSKKTKATTVRKKTPKLQFGPIHKVDPHGAPLDAVSPEDDRGILSINQEMREILDISFVEACCFTNSELLAVRNLQYYATKSKVTSVHVFNVLMHTLAKKGDLQTIKSLFLLLRQQGLEPTLQTYAACLECVGRMSNVDIELCRNLISDIKKSNLDLADIARKCFFQLDEWDHIYKAIKLVEPDFIPNVVEFKSSYDNKLLLGLNTPNNQRVENNQYALDISHEEMMQRAKQQLDREVKGEVKVKSIAAAHLRETLKPEVMQLRNDVLTEWRKVLLDSFDRHIAVFEKNAHDNINMTVYPFLKLFPREEYVNIIFKCLKELLTLSSGYSPSLYMIKFDLGWAVNRKFNIALRLAGGMDKKVGKFLLDMILYDLKVNANTFKKKSPKRMVPAFSAMVMSDRSTHINAELKLHPVVSRLFAVDTSEFLSFTPYAMPMLVPPVPWISSNSGSLLLGSNAVVRMRPNYMYLNPLKTAKKNRYSAVLDSLNTLSACAWQMNKPILDLQIEVFNNKGESKLKIAPPASELPPLPVIKQDLTPKEKAQLYKKRVALQQQRQDAHGLWCTDLYRLSIANEFRDEIFWFPHSMDFRGRTYPLPPHFNHLGGDNVRAMILFAKGKPLGEKGYEWLKIHLINLTGLKKRSSNGERLEYANEVMEDILDSADRPFTGNKWWQASDEPWQTLACCMEIAKIERFEGDKADYICHFPVHQDGSCNGLQHYAAIGRDQAGAESVNLYPFDVPKDLYSDVVDLVEKARQADAEGGVEIAKVLEGFIKRKVIKQTIMTTVYGVTRYGAREQIHRQLKDIKDFPRQDTWKGSLYLTETTFNSLREIFTAAKDIQVGAFVFETKDWLTEIARLMSSFMPVDWITPLGFPVVQPYFKKADKHTLGFERYKPNILKQKNAFPPNYIHSLDSTHMMLTALYCEHAGITFVSVHDCYWTHAGDVPEMNRICREQFVSMHKQPLLENLSKHLIGQVNRASRDPNLVQAMKRVNIPALLQLLQNVPSRGSFDLDNVVKSTYFFS</sequence>
<dbReference type="PROSITE" id="PS51375">
    <property type="entry name" value="PPR"/>
    <property type="match status" value="1"/>
</dbReference>
<evidence type="ECO:0000256" key="8">
    <source>
        <dbReference type="ARBA" id="ARBA00048552"/>
    </source>
</evidence>
<keyword evidence="4 10" id="KW-0808">Transferase</keyword>
<evidence type="ECO:0000256" key="2">
    <source>
        <dbReference type="ARBA" id="ARBA00012418"/>
    </source>
</evidence>
<dbReference type="PROSITE" id="PS00489">
    <property type="entry name" value="RNA_POL_PHAGE_2"/>
    <property type="match status" value="1"/>
</dbReference>
<dbReference type="Proteomes" id="UP000762676">
    <property type="component" value="Unassembled WGS sequence"/>
</dbReference>
<comment type="function">
    <text evidence="10">DNA-dependent RNA polymerase catalyzes the transcription of DNA into RNA using the four ribonucleoside triphosphates as substrates.</text>
</comment>
<dbReference type="PROSITE" id="PS00900">
    <property type="entry name" value="RNA_POL_PHAGE_1"/>
    <property type="match status" value="1"/>
</dbReference>
<evidence type="ECO:0000259" key="13">
    <source>
        <dbReference type="SMART" id="SM01311"/>
    </source>
</evidence>
<evidence type="ECO:0000256" key="1">
    <source>
        <dbReference type="ARBA" id="ARBA00009493"/>
    </source>
</evidence>
<accession>A0AAV4J0A9</accession>
<dbReference type="PANTHER" id="PTHR10102:SF0">
    <property type="entry name" value="DNA-DIRECTED RNA POLYMERASE, MITOCHONDRIAL"/>
    <property type="match status" value="1"/>
</dbReference>
<reference evidence="14 15" key="1">
    <citation type="journal article" date="2021" name="Elife">
        <title>Chloroplast acquisition without the gene transfer in kleptoplastic sea slugs, Plakobranchus ocellatus.</title>
        <authorList>
            <person name="Maeda T."/>
            <person name="Takahashi S."/>
            <person name="Yoshida T."/>
            <person name="Shimamura S."/>
            <person name="Takaki Y."/>
            <person name="Nagai Y."/>
            <person name="Toyoda A."/>
            <person name="Suzuki Y."/>
            <person name="Arimoto A."/>
            <person name="Ishii H."/>
            <person name="Satoh N."/>
            <person name="Nishiyama T."/>
            <person name="Hasebe M."/>
            <person name="Maruyama T."/>
            <person name="Minagawa J."/>
            <person name="Obokata J."/>
            <person name="Shigenobu S."/>
        </authorList>
    </citation>
    <scope>NUCLEOTIDE SEQUENCE [LARGE SCALE GENOMIC DNA]</scope>
</reference>
<dbReference type="GO" id="GO:0001018">
    <property type="term" value="F:mitochondrial promoter sequence-specific DNA binding"/>
    <property type="evidence" value="ECO:0007669"/>
    <property type="project" value="TreeGrafter"/>
</dbReference>